<keyword evidence="2" id="KW-1185">Reference proteome</keyword>
<dbReference type="EMBL" id="VOBQ01000004">
    <property type="protein sequence ID" value="TWO72285.1"/>
    <property type="molecule type" value="Genomic_DNA"/>
</dbReference>
<protein>
    <submittedName>
        <fullName evidence="1">Uncharacterized protein</fullName>
    </submittedName>
</protein>
<comment type="caution">
    <text evidence="1">The sequence shown here is derived from an EMBL/GenBank/DDBJ whole genome shotgun (WGS) entry which is preliminary data.</text>
</comment>
<gene>
    <name evidence="1" type="ORF">FN976_06155</name>
</gene>
<dbReference type="AlphaFoldDB" id="A0A562ZVE8"/>
<sequence length="77" mass="9229">MQIFLKSCDQCDFSEVGRLPRTWWMRLIPKLRHYDCKKCKQSFLAPKRLVEERQWMTTTLKNFRVPTGPGAVENKVR</sequence>
<evidence type="ECO:0000313" key="1">
    <source>
        <dbReference type="EMBL" id="TWO72285.1"/>
    </source>
</evidence>
<organism evidence="1 2">
    <name type="scientific">Caenimonas sedimenti</name>
    <dbReference type="NCBI Taxonomy" id="2596921"/>
    <lineage>
        <taxon>Bacteria</taxon>
        <taxon>Pseudomonadati</taxon>
        <taxon>Pseudomonadota</taxon>
        <taxon>Betaproteobacteria</taxon>
        <taxon>Burkholderiales</taxon>
        <taxon>Comamonadaceae</taxon>
        <taxon>Caenimonas</taxon>
    </lineage>
</organism>
<accession>A0A562ZVE8</accession>
<evidence type="ECO:0000313" key="2">
    <source>
        <dbReference type="Proteomes" id="UP000318199"/>
    </source>
</evidence>
<dbReference type="RefSeq" id="WP_145892056.1">
    <property type="nucleotide sequence ID" value="NZ_VOBQ01000004.1"/>
</dbReference>
<dbReference type="OrthoDB" id="8854778at2"/>
<name>A0A562ZVE8_9BURK</name>
<reference evidence="1 2" key="1">
    <citation type="submission" date="2019-07" db="EMBL/GenBank/DDBJ databases">
        <title>Caenimonas sedimenti sp. nov., isolated from activated sludge.</title>
        <authorList>
            <person name="Xu J."/>
        </authorList>
    </citation>
    <scope>NUCLEOTIDE SEQUENCE [LARGE SCALE GENOMIC DNA]</scope>
    <source>
        <strain evidence="1 2">HX-9-20</strain>
    </source>
</reference>
<proteinExistence type="predicted"/>
<dbReference type="Proteomes" id="UP000318199">
    <property type="component" value="Unassembled WGS sequence"/>
</dbReference>